<dbReference type="STRING" id="37001.A0A1A9W6H2"/>
<accession>A0A1A9W6H2</accession>
<dbReference type="VEuPathDB" id="VectorBase:GBRI008018"/>
<dbReference type="AlphaFoldDB" id="A0A1A9W6H2"/>
<evidence type="ECO:0000259" key="2">
    <source>
        <dbReference type="Pfam" id="PF02318"/>
    </source>
</evidence>
<protein>
    <recommendedName>
        <fullName evidence="2">FYVE-type zinc finger domain-containing protein</fullName>
    </recommendedName>
</protein>
<feature type="region of interest" description="Disordered" evidence="1">
    <location>
        <begin position="51"/>
        <end position="109"/>
    </location>
</feature>
<dbReference type="InterPro" id="IPR041282">
    <property type="entry name" value="FYVE_2"/>
</dbReference>
<sequence length="162" mass="18940">MLLYKVLQKLLRAELLSLRRKGALKIGGALVVGNGSSTGFGVSAQHYDSSSIVHHQQQQQQQQQPHYYHNQQHYHQQEQYQHQQQQQQQQQQYQVEHNNHKRTAHPAPYESNRHCARCNIELGRITNRGAPCRVCKLRVCKACREFTTRTTDWVCVVCHKQM</sequence>
<proteinExistence type="predicted"/>
<dbReference type="Proteomes" id="UP000091820">
    <property type="component" value="Unassembled WGS sequence"/>
</dbReference>
<dbReference type="Pfam" id="PF02318">
    <property type="entry name" value="FYVE_2"/>
    <property type="match status" value="1"/>
</dbReference>
<reference evidence="3" key="2">
    <citation type="submission" date="2020-05" db="UniProtKB">
        <authorList>
            <consortium name="EnsemblMetazoa"/>
        </authorList>
    </citation>
    <scope>IDENTIFICATION</scope>
    <source>
        <strain evidence="3">IAEA</strain>
    </source>
</reference>
<reference evidence="4" key="1">
    <citation type="submission" date="2014-03" db="EMBL/GenBank/DDBJ databases">
        <authorList>
            <person name="Aksoy S."/>
            <person name="Warren W."/>
            <person name="Wilson R.K."/>
        </authorList>
    </citation>
    <scope>NUCLEOTIDE SEQUENCE [LARGE SCALE GENOMIC DNA]</scope>
    <source>
        <strain evidence="4">IAEA</strain>
    </source>
</reference>
<evidence type="ECO:0000256" key="1">
    <source>
        <dbReference type="SAM" id="MobiDB-lite"/>
    </source>
</evidence>
<dbReference type="CDD" id="cd15747">
    <property type="entry name" value="FYVE_Slp3_4_5"/>
    <property type="match status" value="1"/>
</dbReference>
<keyword evidence="4" id="KW-1185">Reference proteome</keyword>
<dbReference type="Gene3D" id="3.30.40.10">
    <property type="entry name" value="Zinc/RING finger domain, C3HC4 (zinc finger)"/>
    <property type="match status" value="1"/>
</dbReference>
<feature type="domain" description="FYVE-type zinc finger" evidence="2">
    <location>
        <begin position="75"/>
        <end position="161"/>
    </location>
</feature>
<dbReference type="SUPFAM" id="SSF57903">
    <property type="entry name" value="FYVE/PHD zinc finger"/>
    <property type="match status" value="1"/>
</dbReference>
<dbReference type="InterPro" id="IPR013083">
    <property type="entry name" value="Znf_RING/FYVE/PHD"/>
</dbReference>
<organism evidence="3 4">
    <name type="scientific">Glossina brevipalpis</name>
    <dbReference type="NCBI Taxonomy" id="37001"/>
    <lineage>
        <taxon>Eukaryota</taxon>
        <taxon>Metazoa</taxon>
        <taxon>Ecdysozoa</taxon>
        <taxon>Arthropoda</taxon>
        <taxon>Hexapoda</taxon>
        <taxon>Insecta</taxon>
        <taxon>Pterygota</taxon>
        <taxon>Neoptera</taxon>
        <taxon>Endopterygota</taxon>
        <taxon>Diptera</taxon>
        <taxon>Brachycera</taxon>
        <taxon>Muscomorpha</taxon>
        <taxon>Hippoboscoidea</taxon>
        <taxon>Glossinidae</taxon>
        <taxon>Glossina</taxon>
    </lineage>
</organism>
<evidence type="ECO:0000313" key="3">
    <source>
        <dbReference type="EnsemblMetazoa" id="GBRI008018-PA"/>
    </source>
</evidence>
<feature type="compositionally biased region" description="Low complexity" evidence="1">
    <location>
        <begin position="54"/>
        <end position="94"/>
    </location>
</feature>
<name>A0A1A9W6H2_9MUSC</name>
<dbReference type="InterPro" id="IPR011011">
    <property type="entry name" value="Znf_FYVE_PHD"/>
</dbReference>
<dbReference type="EnsemblMetazoa" id="GBRI008018-RA">
    <property type="protein sequence ID" value="GBRI008018-PA"/>
    <property type="gene ID" value="GBRI008018"/>
</dbReference>
<evidence type="ECO:0000313" key="4">
    <source>
        <dbReference type="Proteomes" id="UP000091820"/>
    </source>
</evidence>